<comment type="caution">
    <text evidence="2">The sequence shown here is derived from an EMBL/GenBank/DDBJ whole genome shotgun (WGS) entry which is preliminary data.</text>
</comment>
<gene>
    <name evidence="2" type="ORF">HPB51_024270</name>
</gene>
<dbReference type="Proteomes" id="UP000821866">
    <property type="component" value="Chromosome 2"/>
</dbReference>
<accession>A0A9J6EJL5</accession>
<evidence type="ECO:0000313" key="3">
    <source>
        <dbReference type="Proteomes" id="UP000821866"/>
    </source>
</evidence>
<reference evidence="2" key="1">
    <citation type="journal article" date="2020" name="Cell">
        <title>Large-Scale Comparative Analyses of Tick Genomes Elucidate Their Genetic Diversity and Vector Capacities.</title>
        <authorList>
            <consortium name="Tick Genome and Microbiome Consortium (TIGMIC)"/>
            <person name="Jia N."/>
            <person name="Wang J."/>
            <person name="Shi W."/>
            <person name="Du L."/>
            <person name="Sun Y."/>
            <person name="Zhan W."/>
            <person name="Jiang J.F."/>
            <person name="Wang Q."/>
            <person name="Zhang B."/>
            <person name="Ji P."/>
            <person name="Bell-Sakyi L."/>
            <person name="Cui X.M."/>
            <person name="Yuan T.T."/>
            <person name="Jiang B.G."/>
            <person name="Yang W.F."/>
            <person name="Lam T.T."/>
            <person name="Chang Q.C."/>
            <person name="Ding S.J."/>
            <person name="Wang X.J."/>
            <person name="Zhu J.G."/>
            <person name="Ruan X.D."/>
            <person name="Zhao L."/>
            <person name="Wei J.T."/>
            <person name="Ye R.Z."/>
            <person name="Que T.C."/>
            <person name="Du C.H."/>
            <person name="Zhou Y.H."/>
            <person name="Cheng J.X."/>
            <person name="Dai P.F."/>
            <person name="Guo W.B."/>
            <person name="Han X.H."/>
            <person name="Huang E.J."/>
            <person name="Li L.F."/>
            <person name="Wei W."/>
            <person name="Gao Y.C."/>
            <person name="Liu J.Z."/>
            <person name="Shao H.Z."/>
            <person name="Wang X."/>
            <person name="Wang C.C."/>
            <person name="Yang T.C."/>
            <person name="Huo Q.B."/>
            <person name="Li W."/>
            <person name="Chen H.Y."/>
            <person name="Chen S.E."/>
            <person name="Zhou L.G."/>
            <person name="Ni X.B."/>
            <person name="Tian J.H."/>
            <person name="Sheng Y."/>
            <person name="Liu T."/>
            <person name="Pan Y.S."/>
            <person name="Xia L.Y."/>
            <person name="Li J."/>
            <person name="Zhao F."/>
            <person name="Cao W.C."/>
        </authorList>
    </citation>
    <scope>NUCLEOTIDE SEQUENCE</scope>
    <source>
        <strain evidence="2">Rmic-2018</strain>
    </source>
</reference>
<sequence length="194" mass="21246">MGGGWGFESAVARTHYVWRSRCTGKTCFGAKLWGTGQVPFPPPAPPFLPAFLFFVTGERARRAERCVGPDNGAFGMKDKVHVYYVIPLHFEELAVRPMRKNFAARAFSDADSALAEKHRIAAGCAFPAQLERHAVLASIQRRLAAEGASRRSPAAVREFLEPAPSALLVIAKRGAAGRSDKPSWAPLHLPRPQR</sequence>
<keyword evidence="3" id="KW-1185">Reference proteome</keyword>
<proteinExistence type="predicted"/>
<feature type="region of interest" description="Disordered" evidence="1">
    <location>
        <begin position="174"/>
        <end position="194"/>
    </location>
</feature>
<evidence type="ECO:0000256" key="1">
    <source>
        <dbReference type="SAM" id="MobiDB-lite"/>
    </source>
</evidence>
<evidence type="ECO:0000313" key="2">
    <source>
        <dbReference type="EMBL" id="KAH8034447.1"/>
    </source>
</evidence>
<organism evidence="2 3">
    <name type="scientific">Rhipicephalus microplus</name>
    <name type="common">Cattle tick</name>
    <name type="synonym">Boophilus microplus</name>
    <dbReference type="NCBI Taxonomy" id="6941"/>
    <lineage>
        <taxon>Eukaryota</taxon>
        <taxon>Metazoa</taxon>
        <taxon>Ecdysozoa</taxon>
        <taxon>Arthropoda</taxon>
        <taxon>Chelicerata</taxon>
        <taxon>Arachnida</taxon>
        <taxon>Acari</taxon>
        <taxon>Parasitiformes</taxon>
        <taxon>Ixodida</taxon>
        <taxon>Ixodoidea</taxon>
        <taxon>Ixodidae</taxon>
        <taxon>Rhipicephalinae</taxon>
        <taxon>Rhipicephalus</taxon>
        <taxon>Boophilus</taxon>
    </lineage>
</organism>
<dbReference type="EMBL" id="JABSTU010000004">
    <property type="protein sequence ID" value="KAH8034447.1"/>
    <property type="molecule type" value="Genomic_DNA"/>
</dbReference>
<protein>
    <submittedName>
        <fullName evidence="2">Uncharacterized protein</fullName>
    </submittedName>
</protein>
<reference evidence="2" key="2">
    <citation type="submission" date="2021-09" db="EMBL/GenBank/DDBJ databases">
        <authorList>
            <person name="Jia N."/>
            <person name="Wang J."/>
            <person name="Shi W."/>
            <person name="Du L."/>
            <person name="Sun Y."/>
            <person name="Zhan W."/>
            <person name="Jiang J."/>
            <person name="Wang Q."/>
            <person name="Zhang B."/>
            <person name="Ji P."/>
            <person name="Sakyi L.B."/>
            <person name="Cui X."/>
            <person name="Yuan T."/>
            <person name="Jiang B."/>
            <person name="Yang W."/>
            <person name="Lam T.T.-Y."/>
            <person name="Chang Q."/>
            <person name="Ding S."/>
            <person name="Wang X."/>
            <person name="Zhu J."/>
            <person name="Ruan X."/>
            <person name="Zhao L."/>
            <person name="Wei J."/>
            <person name="Que T."/>
            <person name="Du C."/>
            <person name="Cheng J."/>
            <person name="Dai P."/>
            <person name="Han X."/>
            <person name="Huang E."/>
            <person name="Gao Y."/>
            <person name="Liu J."/>
            <person name="Shao H."/>
            <person name="Ye R."/>
            <person name="Li L."/>
            <person name="Wei W."/>
            <person name="Wang X."/>
            <person name="Wang C."/>
            <person name="Huo Q."/>
            <person name="Li W."/>
            <person name="Guo W."/>
            <person name="Chen H."/>
            <person name="Chen S."/>
            <person name="Zhou L."/>
            <person name="Zhou L."/>
            <person name="Ni X."/>
            <person name="Tian J."/>
            <person name="Zhou Y."/>
            <person name="Sheng Y."/>
            <person name="Liu T."/>
            <person name="Pan Y."/>
            <person name="Xia L."/>
            <person name="Li J."/>
            <person name="Zhao F."/>
            <person name="Cao W."/>
        </authorList>
    </citation>
    <scope>NUCLEOTIDE SEQUENCE</scope>
    <source>
        <strain evidence="2">Rmic-2018</strain>
        <tissue evidence="2">Larvae</tissue>
    </source>
</reference>
<dbReference type="AlphaFoldDB" id="A0A9J6EJL5"/>
<name>A0A9J6EJL5_RHIMP</name>